<dbReference type="STRING" id="222136.BBW65_00420"/>
<sequence length="203" mass="21659">MNKHCRKISDFAMIGGLSAVALIALAGCENNPTPPQNPTSNLETLKKKGAFVILEEQPNGSYKIAEEYPSDHTRVIVRDKNGTERILSQEEIDQLIKAEEVKIDNGTSTLTNAQAQEGGGGLGLGGALLASAAGAILGSYIGNKLFNNPTYQQNQMRNYKSPQAYERSKNSFNSTNKALPAKTSSGKSGFFGGNSTQRSNFGG</sequence>
<dbReference type="EMBL" id="CP016503">
    <property type="protein sequence ID" value="ANV97377.1"/>
    <property type="molecule type" value="Genomic_DNA"/>
</dbReference>
<dbReference type="KEGG" id="het:BBW65_00420"/>
<dbReference type="InterPro" id="IPR059092">
    <property type="entry name" value="UPF0323_dom"/>
</dbReference>
<dbReference type="AlphaFoldDB" id="A0A1B1U3M6"/>
<accession>A0A1B1U3M6</accession>
<evidence type="ECO:0000256" key="1">
    <source>
        <dbReference type="SAM" id="MobiDB-lite"/>
    </source>
</evidence>
<keyword evidence="2" id="KW-0732">Signal</keyword>
<dbReference type="NCBIfam" id="NF003146">
    <property type="entry name" value="PRK04081.1"/>
    <property type="match status" value="1"/>
</dbReference>
<evidence type="ECO:0000313" key="4">
    <source>
        <dbReference type="EMBL" id="ANV97377.1"/>
    </source>
</evidence>
<organism evidence="4 5">
    <name type="scientific">Helicobacter enhydrae</name>
    <dbReference type="NCBI Taxonomy" id="222136"/>
    <lineage>
        <taxon>Bacteria</taxon>
        <taxon>Pseudomonadati</taxon>
        <taxon>Campylobacterota</taxon>
        <taxon>Epsilonproteobacteria</taxon>
        <taxon>Campylobacterales</taxon>
        <taxon>Helicobacteraceae</taxon>
        <taxon>Helicobacter</taxon>
    </lineage>
</organism>
<feature type="compositionally biased region" description="Low complexity" evidence="1">
    <location>
        <begin position="182"/>
        <end position="196"/>
    </location>
</feature>
<gene>
    <name evidence="4" type="ORF">BBW65_00420</name>
</gene>
<feature type="region of interest" description="Disordered" evidence="1">
    <location>
        <begin position="161"/>
        <end position="203"/>
    </location>
</feature>
<feature type="signal peptide" evidence="2">
    <location>
        <begin position="1"/>
        <end position="26"/>
    </location>
</feature>
<dbReference type="Pfam" id="PF26303">
    <property type="entry name" value="UPF0323"/>
    <property type="match status" value="1"/>
</dbReference>
<keyword evidence="5" id="KW-1185">Reference proteome</keyword>
<feature type="domain" description="UPF0323" evidence="3">
    <location>
        <begin position="50"/>
        <end position="175"/>
    </location>
</feature>
<protein>
    <recommendedName>
        <fullName evidence="3">UPF0323 domain-containing protein</fullName>
    </recommendedName>
</protein>
<reference evidence="5" key="1">
    <citation type="submission" date="2016-07" db="EMBL/GenBank/DDBJ databases">
        <authorList>
            <person name="Florea S."/>
            <person name="Webb J.S."/>
            <person name="Jaromczyk J."/>
            <person name="Schardl C.L."/>
        </authorList>
    </citation>
    <scope>NUCLEOTIDE SEQUENCE [LARGE SCALE GENOMIC DNA]</scope>
    <source>
        <strain evidence="5">MIT 01-6242</strain>
    </source>
</reference>
<dbReference type="Proteomes" id="UP000092884">
    <property type="component" value="Chromosome"/>
</dbReference>
<evidence type="ECO:0000259" key="3">
    <source>
        <dbReference type="Pfam" id="PF26303"/>
    </source>
</evidence>
<name>A0A1B1U3M6_9HELI</name>
<evidence type="ECO:0000256" key="2">
    <source>
        <dbReference type="SAM" id="SignalP"/>
    </source>
</evidence>
<dbReference type="RefSeq" id="WP_066338285.1">
    <property type="nucleotide sequence ID" value="NZ_CP016503.1"/>
</dbReference>
<proteinExistence type="predicted"/>
<dbReference type="PROSITE" id="PS51257">
    <property type="entry name" value="PROKAR_LIPOPROTEIN"/>
    <property type="match status" value="1"/>
</dbReference>
<dbReference type="OrthoDB" id="5339730at2"/>
<feature type="chain" id="PRO_5008530148" description="UPF0323 domain-containing protein" evidence="2">
    <location>
        <begin position="27"/>
        <end position="203"/>
    </location>
</feature>
<evidence type="ECO:0000313" key="5">
    <source>
        <dbReference type="Proteomes" id="UP000092884"/>
    </source>
</evidence>